<dbReference type="SUPFAM" id="SSF52317">
    <property type="entry name" value="Class I glutamine amidotransferase-like"/>
    <property type="match status" value="1"/>
</dbReference>
<evidence type="ECO:0000256" key="2">
    <source>
        <dbReference type="ARBA" id="ARBA00022670"/>
    </source>
</evidence>
<protein>
    <recommendedName>
        <fullName evidence="9">Cyanophycinase</fullName>
    </recommendedName>
</protein>
<keyword evidence="4" id="KW-0720">Serine protease</keyword>
<dbReference type="EMBL" id="CAJNOV010002341">
    <property type="protein sequence ID" value="CAF1100444.1"/>
    <property type="molecule type" value="Genomic_DNA"/>
</dbReference>
<evidence type="ECO:0000256" key="1">
    <source>
        <dbReference type="ARBA" id="ARBA00006534"/>
    </source>
</evidence>
<evidence type="ECO:0000256" key="4">
    <source>
        <dbReference type="ARBA" id="ARBA00022825"/>
    </source>
</evidence>
<evidence type="ECO:0000313" key="8">
    <source>
        <dbReference type="Proteomes" id="UP000663855"/>
    </source>
</evidence>
<dbReference type="Pfam" id="PF03575">
    <property type="entry name" value="Peptidase_S51"/>
    <property type="match status" value="1"/>
</dbReference>
<evidence type="ECO:0000256" key="5">
    <source>
        <dbReference type="SAM" id="SignalP"/>
    </source>
</evidence>
<organism evidence="6 8">
    <name type="scientific">Rotaria magnacalcarata</name>
    <dbReference type="NCBI Taxonomy" id="392030"/>
    <lineage>
        <taxon>Eukaryota</taxon>
        <taxon>Metazoa</taxon>
        <taxon>Spiralia</taxon>
        <taxon>Gnathifera</taxon>
        <taxon>Rotifera</taxon>
        <taxon>Eurotatoria</taxon>
        <taxon>Bdelloidea</taxon>
        <taxon>Philodinida</taxon>
        <taxon>Philodinidae</taxon>
        <taxon>Rotaria</taxon>
    </lineage>
</organism>
<sequence length="335" mass="35711">MDTVKFIFYGVFLSALLCVCETANPASLGLVGDTADVIRPTSGGTVLVGGGPDVDEAMQWMITKSGGGDFVVLRATGTDAYNSYIYGLGSVNSVETLLINSRTLANDLLVEAAIRGAEAIFISGGDQANYVNYWKDTKVEAAINYLRNVKQIPIGGTSAGCAILGGTYFSALYGTVTSSESLGNPYNRYLTLGHNDFLSQPYLSNVITDTHFNNPDRRGRLITFLARMNQDYGVVGRGIGVDESTAVCIESDGTGRVFGSGTTFFLSQNGLASKPETCVNGSPLDWYRNRQAVIVCKIVGSQAGSGSFDLNTWSQISGGVNQYYYINRGTLGISV</sequence>
<feature type="signal peptide" evidence="5">
    <location>
        <begin position="1"/>
        <end position="22"/>
    </location>
</feature>
<gene>
    <name evidence="7" type="ORF">BYL167_LOCUS40980</name>
    <name evidence="6" type="ORF">CJN711_LOCUS7127</name>
</gene>
<reference evidence="6" key="1">
    <citation type="submission" date="2021-02" db="EMBL/GenBank/DDBJ databases">
        <authorList>
            <person name="Nowell W R."/>
        </authorList>
    </citation>
    <scope>NUCLEOTIDE SEQUENCE</scope>
</reference>
<name>A0A814P8Q4_9BILA</name>
<keyword evidence="2" id="KW-0645">Protease</keyword>
<dbReference type="AlphaFoldDB" id="A0A814P8Q4"/>
<evidence type="ECO:0000313" key="7">
    <source>
        <dbReference type="EMBL" id="CAF4621429.1"/>
    </source>
</evidence>
<keyword evidence="3" id="KW-0378">Hydrolase</keyword>
<feature type="chain" id="PRO_5036410587" description="Cyanophycinase" evidence="5">
    <location>
        <begin position="23"/>
        <end position="335"/>
    </location>
</feature>
<dbReference type="PANTHER" id="PTHR36175:SF1">
    <property type="entry name" value="CYANOPHYCINASE"/>
    <property type="match status" value="1"/>
</dbReference>
<dbReference type="EMBL" id="CAJOBH010102741">
    <property type="protein sequence ID" value="CAF4621429.1"/>
    <property type="molecule type" value="Genomic_DNA"/>
</dbReference>
<comment type="similarity">
    <text evidence="1">Belongs to the peptidase S51 family.</text>
</comment>
<dbReference type="Gene3D" id="3.40.50.880">
    <property type="match status" value="1"/>
</dbReference>
<dbReference type="GO" id="GO:0008236">
    <property type="term" value="F:serine-type peptidase activity"/>
    <property type="evidence" value="ECO:0007669"/>
    <property type="project" value="UniProtKB-KW"/>
</dbReference>
<dbReference type="InterPro" id="IPR005320">
    <property type="entry name" value="Peptidase_S51"/>
</dbReference>
<evidence type="ECO:0000313" key="6">
    <source>
        <dbReference type="EMBL" id="CAF1100444.1"/>
    </source>
</evidence>
<dbReference type="CDD" id="cd03145">
    <property type="entry name" value="GAT1_cyanophycinase"/>
    <property type="match status" value="1"/>
</dbReference>
<comment type="caution">
    <text evidence="6">The sequence shown here is derived from an EMBL/GenBank/DDBJ whole genome shotgun (WGS) entry which is preliminary data.</text>
</comment>
<evidence type="ECO:0008006" key="9">
    <source>
        <dbReference type="Google" id="ProtNLM"/>
    </source>
</evidence>
<proteinExistence type="inferred from homology"/>
<evidence type="ECO:0000256" key="3">
    <source>
        <dbReference type="ARBA" id="ARBA00022801"/>
    </source>
</evidence>
<dbReference type="PANTHER" id="PTHR36175">
    <property type="entry name" value="CYANOPHYCINASE"/>
    <property type="match status" value="1"/>
</dbReference>
<dbReference type="Proteomes" id="UP000663855">
    <property type="component" value="Unassembled WGS sequence"/>
</dbReference>
<dbReference type="Proteomes" id="UP000681967">
    <property type="component" value="Unassembled WGS sequence"/>
</dbReference>
<dbReference type="InterPro" id="IPR029062">
    <property type="entry name" value="Class_I_gatase-like"/>
</dbReference>
<keyword evidence="5" id="KW-0732">Signal</keyword>
<accession>A0A814P8Q4</accession>
<dbReference type="GO" id="GO:0006508">
    <property type="term" value="P:proteolysis"/>
    <property type="evidence" value="ECO:0007669"/>
    <property type="project" value="UniProtKB-KW"/>
</dbReference>